<dbReference type="Proteomes" id="UP000886520">
    <property type="component" value="Chromosome 14"/>
</dbReference>
<dbReference type="AlphaFoldDB" id="A0A9D4UMK6"/>
<dbReference type="PANTHER" id="PTHR46444">
    <property type="entry name" value="DCD (DEVELOPMENT AND CELL DEATH) DOMAIN PROTEIN-RELATED"/>
    <property type="match status" value="1"/>
</dbReference>
<dbReference type="InterPro" id="IPR013989">
    <property type="entry name" value="Dev_and_cell_death_domain"/>
</dbReference>
<reference evidence="2" key="1">
    <citation type="submission" date="2021-01" db="EMBL/GenBank/DDBJ databases">
        <title>Adiantum capillus-veneris genome.</title>
        <authorList>
            <person name="Fang Y."/>
            <person name="Liao Q."/>
        </authorList>
    </citation>
    <scope>NUCLEOTIDE SEQUENCE</scope>
    <source>
        <strain evidence="2">H3</strain>
        <tissue evidence="2">Leaf</tissue>
    </source>
</reference>
<keyword evidence="3" id="KW-1185">Reference proteome</keyword>
<evidence type="ECO:0000313" key="2">
    <source>
        <dbReference type="EMBL" id="KAI5070379.1"/>
    </source>
</evidence>
<protein>
    <recommendedName>
        <fullName evidence="1">DCD domain-containing protein</fullName>
    </recommendedName>
</protein>
<feature type="domain" description="DCD" evidence="1">
    <location>
        <begin position="10"/>
        <end position="144"/>
    </location>
</feature>
<comment type="caution">
    <text evidence="2">The sequence shown here is derived from an EMBL/GenBank/DDBJ whole genome shotgun (WGS) entry which is preliminary data.</text>
</comment>
<dbReference type="PANTHER" id="PTHR46444:SF19">
    <property type="entry name" value="OS02G0745600 PROTEIN"/>
    <property type="match status" value="1"/>
</dbReference>
<dbReference type="SMART" id="SM00767">
    <property type="entry name" value="DCD"/>
    <property type="match status" value="1"/>
</dbReference>
<accession>A0A9D4UMK6</accession>
<dbReference type="PROSITE" id="PS51222">
    <property type="entry name" value="DCD"/>
    <property type="match status" value="1"/>
</dbReference>
<evidence type="ECO:0000259" key="1">
    <source>
        <dbReference type="PROSITE" id="PS51222"/>
    </source>
</evidence>
<dbReference type="Pfam" id="PF10539">
    <property type="entry name" value="Dev_Cell_Death"/>
    <property type="match status" value="1"/>
</dbReference>
<dbReference type="OrthoDB" id="1920894at2759"/>
<dbReference type="EMBL" id="JABFUD020000014">
    <property type="protein sequence ID" value="KAI5070379.1"/>
    <property type="molecule type" value="Genomic_DNA"/>
</dbReference>
<sequence length="159" mass="18347">MAFQMHPANDTIAGLIVVCNNKTKDECFKKMVFGFNPREFPSGTAIVESVKKGAKLFLFQHEFKTLEGIYEATSDGYVDRRAFRGKYTVQIPFRFDKAYNIPLQESEFENAGISWPNYNFMSQRVVDHALSAAQVHRLSEVLRNKYNRQRQLPPPPPRI</sequence>
<gene>
    <name evidence="2" type="ORF">GOP47_0014722</name>
</gene>
<evidence type="ECO:0000313" key="3">
    <source>
        <dbReference type="Proteomes" id="UP000886520"/>
    </source>
</evidence>
<organism evidence="2 3">
    <name type="scientific">Adiantum capillus-veneris</name>
    <name type="common">Maidenhair fern</name>
    <dbReference type="NCBI Taxonomy" id="13818"/>
    <lineage>
        <taxon>Eukaryota</taxon>
        <taxon>Viridiplantae</taxon>
        <taxon>Streptophyta</taxon>
        <taxon>Embryophyta</taxon>
        <taxon>Tracheophyta</taxon>
        <taxon>Polypodiopsida</taxon>
        <taxon>Polypodiidae</taxon>
        <taxon>Polypodiales</taxon>
        <taxon>Pteridineae</taxon>
        <taxon>Pteridaceae</taxon>
        <taxon>Vittarioideae</taxon>
        <taxon>Adiantum</taxon>
    </lineage>
</organism>
<proteinExistence type="predicted"/>
<name>A0A9D4UMK6_ADICA</name>